<comment type="caution">
    <text evidence="2">The sequence shown here is derived from an EMBL/GenBank/DDBJ whole genome shotgun (WGS) entry which is preliminary data.</text>
</comment>
<keyword evidence="3" id="KW-1185">Reference proteome</keyword>
<accession>A0AAW1PWV3</accession>
<evidence type="ECO:0000313" key="3">
    <source>
        <dbReference type="Proteomes" id="UP001465755"/>
    </source>
</evidence>
<evidence type="ECO:0000313" key="2">
    <source>
        <dbReference type="EMBL" id="KAK9812324.1"/>
    </source>
</evidence>
<gene>
    <name evidence="2" type="ORF">WJX73_002365</name>
</gene>
<dbReference type="Proteomes" id="UP001465755">
    <property type="component" value="Unassembled WGS sequence"/>
</dbReference>
<dbReference type="Gene3D" id="1.20.1280.50">
    <property type="match status" value="1"/>
</dbReference>
<dbReference type="EMBL" id="JALJOQ010000007">
    <property type="protein sequence ID" value="KAK9812324.1"/>
    <property type="molecule type" value="Genomic_DNA"/>
</dbReference>
<dbReference type="PROSITE" id="PS50181">
    <property type="entry name" value="FBOX"/>
    <property type="match status" value="1"/>
</dbReference>
<organism evidence="2 3">
    <name type="scientific">Symbiochloris irregularis</name>
    <dbReference type="NCBI Taxonomy" id="706552"/>
    <lineage>
        <taxon>Eukaryota</taxon>
        <taxon>Viridiplantae</taxon>
        <taxon>Chlorophyta</taxon>
        <taxon>core chlorophytes</taxon>
        <taxon>Trebouxiophyceae</taxon>
        <taxon>Trebouxiales</taxon>
        <taxon>Trebouxiaceae</taxon>
        <taxon>Symbiochloris</taxon>
    </lineage>
</organism>
<sequence length="195" mass="21599">MLPADILYKVFSALDFCSKVKCQRVCKSWNDLLRQPGSPLWGIIHIKTNAFHLDQRPSVSTASNCASLWAPLCRWLAVRASRSGIKAISFDCYCCCSHDETCAEVSASLMAFLGCMKSVPVDVHLKITCCSKELIFMTNLSVGLIRDLAARLSRLQSLELGGQGEQHRWSQESLFHSHAAAMAMHASGSQCRIVY</sequence>
<dbReference type="SUPFAM" id="SSF81383">
    <property type="entry name" value="F-box domain"/>
    <property type="match status" value="1"/>
</dbReference>
<dbReference type="AlphaFoldDB" id="A0AAW1PWV3"/>
<dbReference type="InterPro" id="IPR001810">
    <property type="entry name" value="F-box_dom"/>
</dbReference>
<evidence type="ECO:0000259" key="1">
    <source>
        <dbReference type="PROSITE" id="PS50181"/>
    </source>
</evidence>
<proteinExistence type="predicted"/>
<dbReference type="Pfam" id="PF12937">
    <property type="entry name" value="F-box-like"/>
    <property type="match status" value="1"/>
</dbReference>
<feature type="domain" description="F-box" evidence="1">
    <location>
        <begin position="1"/>
        <end position="44"/>
    </location>
</feature>
<dbReference type="SMART" id="SM00256">
    <property type="entry name" value="FBOX"/>
    <property type="match status" value="1"/>
</dbReference>
<name>A0AAW1PWV3_9CHLO</name>
<protein>
    <recommendedName>
        <fullName evidence="1">F-box domain-containing protein</fullName>
    </recommendedName>
</protein>
<reference evidence="2 3" key="1">
    <citation type="journal article" date="2024" name="Nat. Commun.">
        <title>Phylogenomics reveals the evolutionary origins of lichenization in chlorophyte algae.</title>
        <authorList>
            <person name="Puginier C."/>
            <person name="Libourel C."/>
            <person name="Otte J."/>
            <person name="Skaloud P."/>
            <person name="Haon M."/>
            <person name="Grisel S."/>
            <person name="Petersen M."/>
            <person name="Berrin J.G."/>
            <person name="Delaux P.M."/>
            <person name="Dal Grande F."/>
            <person name="Keller J."/>
        </authorList>
    </citation>
    <scope>NUCLEOTIDE SEQUENCE [LARGE SCALE GENOMIC DNA]</scope>
    <source>
        <strain evidence="2 3">SAG 2036</strain>
    </source>
</reference>
<dbReference type="InterPro" id="IPR036047">
    <property type="entry name" value="F-box-like_dom_sf"/>
</dbReference>